<dbReference type="Proteomes" id="UP000054321">
    <property type="component" value="Unassembled WGS sequence"/>
</dbReference>
<dbReference type="PANTHER" id="PTHR10655">
    <property type="entry name" value="LYSOPHOSPHOLIPASE-RELATED"/>
    <property type="match status" value="1"/>
</dbReference>
<dbReference type="PANTHER" id="PTHR10655:SF63">
    <property type="entry name" value="PHOSPHOLIPASE_CARBOXYLESTERASE_THIOESTERASE DOMAIN-CONTAINING PROTEIN"/>
    <property type="match status" value="1"/>
</dbReference>
<dbReference type="EMBL" id="KN832885">
    <property type="protein sequence ID" value="KIM96024.1"/>
    <property type="molecule type" value="Genomic_DNA"/>
</dbReference>
<reference evidence="2" key="2">
    <citation type="submission" date="2015-01" db="EMBL/GenBank/DDBJ databases">
        <title>Evolutionary Origins and Diversification of the Mycorrhizal Mutualists.</title>
        <authorList>
            <consortium name="DOE Joint Genome Institute"/>
            <consortium name="Mycorrhizal Genomics Consortium"/>
            <person name="Kohler A."/>
            <person name="Kuo A."/>
            <person name="Nagy L.G."/>
            <person name="Floudas D."/>
            <person name="Copeland A."/>
            <person name="Barry K.W."/>
            <person name="Cichocki N."/>
            <person name="Veneault-Fourrey C."/>
            <person name="LaButti K."/>
            <person name="Lindquist E.A."/>
            <person name="Lipzen A."/>
            <person name="Lundell T."/>
            <person name="Morin E."/>
            <person name="Murat C."/>
            <person name="Riley R."/>
            <person name="Ohm R."/>
            <person name="Sun H."/>
            <person name="Tunlid A."/>
            <person name="Henrissat B."/>
            <person name="Grigoriev I.V."/>
            <person name="Hibbett D.S."/>
            <person name="Martin F."/>
        </authorList>
    </citation>
    <scope>NUCLEOTIDE SEQUENCE [LARGE SCALE GENOMIC DNA]</scope>
    <source>
        <strain evidence="2">Zn</strain>
    </source>
</reference>
<proteinExistence type="predicted"/>
<name>A0A0C3GXR0_OIDMZ</name>
<dbReference type="STRING" id="913774.A0A0C3GXR0"/>
<dbReference type="HOGENOM" id="CLU_049413_2_2_1"/>
<dbReference type="AlphaFoldDB" id="A0A0C3GXR0"/>
<evidence type="ECO:0000313" key="1">
    <source>
        <dbReference type="EMBL" id="KIM96024.1"/>
    </source>
</evidence>
<organism evidence="1 2">
    <name type="scientific">Oidiodendron maius (strain Zn)</name>
    <dbReference type="NCBI Taxonomy" id="913774"/>
    <lineage>
        <taxon>Eukaryota</taxon>
        <taxon>Fungi</taxon>
        <taxon>Dikarya</taxon>
        <taxon>Ascomycota</taxon>
        <taxon>Pezizomycotina</taxon>
        <taxon>Leotiomycetes</taxon>
        <taxon>Leotiomycetes incertae sedis</taxon>
        <taxon>Myxotrichaceae</taxon>
        <taxon>Oidiodendron</taxon>
    </lineage>
</organism>
<protein>
    <recommendedName>
        <fullName evidence="3">Phospholipase/carboxylesterase/thioesterase domain-containing protein</fullName>
    </recommendedName>
</protein>
<gene>
    <name evidence="1" type="ORF">OIDMADRAFT_106152</name>
</gene>
<accession>A0A0C3GXR0</accession>
<dbReference type="GO" id="GO:0005737">
    <property type="term" value="C:cytoplasm"/>
    <property type="evidence" value="ECO:0007669"/>
    <property type="project" value="TreeGrafter"/>
</dbReference>
<dbReference type="SUPFAM" id="SSF53474">
    <property type="entry name" value="alpha/beta-Hydrolases"/>
    <property type="match status" value="1"/>
</dbReference>
<dbReference type="InParanoid" id="A0A0C3GXR0"/>
<reference evidence="1 2" key="1">
    <citation type="submission" date="2014-04" db="EMBL/GenBank/DDBJ databases">
        <authorList>
            <consortium name="DOE Joint Genome Institute"/>
            <person name="Kuo A."/>
            <person name="Martino E."/>
            <person name="Perotto S."/>
            <person name="Kohler A."/>
            <person name="Nagy L.G."/>
            <person name="Floudas D."/>
            <person name="Copeland A."/>
            <person name="Barry K.W."/>
            <person name="Cichocki N."/>
            <person name="Veneault-Fourrey C."/>
            <person name="LaButti K."/>
            <person name="Lindquist E.A."/>
            <person name="Lipzen A."/>
            <person name="Lundell T."/>
            <person name="Morin E."/>
            <person name="Murat C."/>
            <person name="Sun H."/>
            <person name="Tunlid A."/>
            <person name="Henrissat B."/>
            <person name="Grigoriev I.V."/>
            <person name="Hibbett D.S."/>
            <person name="Martin F."/>
            <person name="Nordberg H.P."/>
            <person name="Cantor M.N."/>
            <person name="Hua S.X."/>
        </authorList>
    </citation>
    <scope>NUCLEOTIDE SEQUENCE [LARGE SCALE GENOMIC DNA]</scope>
    <source>
        <strain evidence="1 2">Zn</strain>
    </source>
</reference>
<dbReference type="GO" id="GO:0008474">
    <property type="term" value="F:palmitoyl-(protein) hydrolase activity"/>
    <property type="evidence" value="ECO:0007669"/>
    <property type="project" value="TreeGrafter"/>
</dbReference>
<dbReference type="GO" id="GO:0052689">
    <property type="term" value="F:carboxylic ester hydrolase activity"/>
    <property type="evidence" value="ECO:0007669"/>
    <property type="project" value="TreeGrafter"/>
</dbReference>
<dbReference type="OrthoDB" id="2418081at2759"/>
<dbReference type="InterPro" id="IPR050565">
    <property type="entry name" value="LYPA1-2/EST-like"/>
</dbReference>
<dbReference type="InterPro" id="IPR029058">
    <property type="entry name" value="AB_hydrolase_fold"/>
</dbReference>
<evidence type="ECO:0000313" key="2">
    <source>
        <dbReference type="Proteomes" id="UP000054321"/>
    </source>
</evidence>
<evidence type="ECO:0008006" key="3">
    <source>
        <dbReference type="Google" id="ProtNLM"/>
    </source>
</evidence>
<keyword evidence="2" id="KW-1185">Reference proteome</keyword>
<dbReference type="Gene3D" id="3.40.50.1820">
    <property type="entry name" value="alpha/beta hydrolase"/>
    <property type="match status" value="1"/>
</dbReference>
<sequence>MDFPQPHIQLPIGSHTHTIILLHGRDSNGAEFAEELFSSKSSKDQGLFTALPTWRWVFLTSCDRWSDRFQENMCSWFDAYSLDDIHQRQDLQIDGLRESISYLYLGGISQGMATGLWALFCATGRSGLQGPLGGFLGFCGWLPFAKQVEALIEQRRPCGSLEIQYSVSKFFLDTLSSNEKVEETQTQTINLHILFTPVFLSHGADDAWVSVELGQQASQILKQILVHVEWHKFSGAEGDGHWIKEPEGFDQILKFLEDSVARSAINAIQ</sequence>